<evidence type="ECO:0000256" key="1">
    <source>
        <dbReference type="ARBA" id="ARBA00008061"/>
    </source>
</evidence>
<dbReference type="GO" id="GO:0005975">
    <property type="term" value="P:carbohydrate metabolic process"/>
    <property type="evidence" value="ECO:0007669"/>
    <property type="project" value="InterPro"/>
</dbReference>
<evidence type="ECO:0000259" key="7">
    <source>
        <dbReference type="SMART" id="SM00642"/>
    </source>
</evidence>
<evidence type="ECO:0000256" key="4">
    <source>
        <dbReference type="ARBA" id="ARBA00023295"/>
    </source>
</evidence>
<keyword evidence="4 6" id="KW-0326">Glycosidase</keyword>
<sequence>MRAVSQRSLPHIAAKTLILCLGLLLLPSCENSTQANRASHTGLQAVAQQKAATSKLEPATTQPVAIFHAFNQRFSDVKKYVCAVGQQGYSHIQISPAQKSNPSKDWWARYQPVDYRVIEGLGSEAELKALIDTAHRCNVRVIADVVFNHMANMPQYQNLKFPTFTPQDFQPRCNTNYDDPNAKWTLHRCWLGDLPDLKLDRPHVRQIQKQHMQKLLNLGIDGFRFDAAKHMPQSALQDYINLANTRPTWNYLEVIEGGNTRLEEYSYIAAVTDFRLYNTLRSAFSYGGDLRSLRVPQALNDPRSVVFGRNHDTAPDITSTPVGPFKDQGDAHLATAYVLARESGTPLVLSKDNLSVPYIKYGVKFRRIMRDRAREGKRIQENVLAAINSPTVLLLERGAEGFFVVNKGGQAFNIPVLDLTLTNLEGCYRELRNNFTVAIERRSNGKKYVTRWGTWKQGGMRLQARDALYFIRDPWEKCNQ</sequence>
<evidence type="ECO:0000256" key="6">
    <source>
        <dbReference type="RuleBase" id="RU361134"/>
    </source>
</evidence>
<dbReference type="SMR" id="A0A7C3KG48"/>
<dbReference type="SMART" id="SM00642">
    <property type="entry name" value="Aamy"/>
    <property type="match status" value="1"/>
</dbReference>
<evidence type="ECO:0000256" key="2">
    <source>
        <dbReference type="ARBA" id="ARBA00022801"/>
    </source>
</evidence>
<comment type="caution">
    <text evidence="8">The sequence shown here is derived from an EMBL/GenBank/DDBJ whole genome shotgun (WGS) entry which is preliminary data.</text>
</comment>
<keyword evidence="2 6" id="KW-0378">Hydrolase</keyword>
<reference evidence="8" key="1">
    <citation type="journal article" date="2020" name="mSystems">
        <title>Genome- and Community-Level Interaction Insights into Carbon Utilization and Element Cycling Functions of Hydrothermarchaeota in Hydrothermal Sediment.</title>
        <authorList>
            <person name="Zhou Z."/>
            <person name="Liu Y."/>
            <person name="Xu W."/>
            <person name="Pan J."/>
            <person name="Luo Z.H."/>
            <person name="Li M."/>
        </authorList>
    </citation>
    <scope>NUCLEOTIDE SEQUENCE [LARGE SCALE GENOMIC DNA]</scope>
    <source>
        <strain evidence="8">SpSt-418</strain>
    </source>
</reference>
<feature type="domain" description="Glycosyl hydrolase family 13 catalytic" evidence="7">
    <location>
        <begin position="64"/>
        <end position="374"/>
    </location>
</feature>
<dbReference type="InterPro" id="IPR017853">
    <property type="entry name" value="GH"/>
</dbReference>
<protein>
    <recommendedName>
        <fullName evidence="6">Alpha-amylase</fullName>
        <ecNumber evidence="6">3.2.1.1</ecNumber>
    </recommendedName>
</protein>
<dbReference type="GO" id="GO:0043169">
    <property type="term" value="F:cation binding"/>
    <property type="evidence" value="ECO:0007669"/>
    <property type="project" value="InterPro"/>
</dbReference>
<comment type="catalytic activity">
    <reaction evidence="6">
        <text>Endohydrolysis of (1-&gt;4)-alpha-D-glucosidic linkages in polysaccharides containing three or more (1-&gt;4)-alpha-linked D-glucose units.</text>
        <dbReference type="EC" id="3.2.1.1"/>
    </reaction>
</comment>
<dbReference type="PANTHER" id="PTHR43447">
    <property type="entry name" value="ALPHA-AMYLASE"/>
    <property type="match status" value="1"/>
</dbReference>
<dbReference type="InterPro" id="IPR006047">
    <property type="entry name" value="GH13_cat_dom"/>
</dbReference>
<proteinExistence type="inferred from homology"/>
<dbReference type="AlphaFoldDB" id="A0A7C3KG48"/>
<evidence type="ECO:0000256" key="5">
    <source>
        <dbReference type="RuleBase" id="RU003615"/>
    </source>
</evidence>
<dbReference type="GO" id="GO:0004556">
    <property type="term" value="F:alpha-amylase activity"/>
    <property type="evidence" value="ECO:0007669"/>
    <property type="project" value="UniProtKB-UniRule"/>
</dbReference>
<dbReference type="EMBL" id="DSRU01000260">
    <property type="protein sequence ID" value="HFM99643.1"/>
    <property type="molecule type" value="Genomic_DNA"/>
</dbReference>
<evidence type="ECO:0000256" key="3">
    <source>
        <dbReference type="ARBA" id="ARBA00023277"/>
    </source>
</evidence>
<dbReference type="Pfam" id="PF00128">
    <property type="entry name" value="Alpha-amylase"/>
    <property type="match status" value="1"/>
</dbReference>
<gene>
    <name evidence="8" type="ORF">ENR64_18160</name>
</gene>
<dbReference type="EC" id="3.2.1.1" evidence="6"/>
<comment type="similarity">
    <text evidence="1 5">Belongs to the glycosyl hydrolase 13 family.</text>
</comment>
<organism evidence="8">
    <name type="scientific">Oscillatoriales cyanobacterium SpSt-418</name>
    <dbReference type="NCBI Taxonomy" id="2282169"/>
    <lineage>
        <taxon>Bacteria</taxon>
        <taxon>Bacillati</taxon>
        <taxon>Cyanobacteriota</taxon>
        <taxon>Cyanophyceae</taxon>
        <taxon>Oscillatoriophycideae</taxon>
        <taxon>Oscillatoriales</taxon>
    </lineage>
</organism>
<evidence type="ECO:0000313" key="8">
    <source>
        <dbReference type="EMBL" id="HFM99643.1"/>
    </source>
</evidence>
<accession>A0A7C3KG48</accession>
<dbReference type="Gene3D" id="3.20.20.80">
    <property type="entry name" value="Glycosidases"/>
    <property type="match status" value="1"/>
</dbReference>
<keyword evidence="3 6" id="KW-0119">Carbohydrate metabolism</keyword>
<dbReference type="PRINTS" id="PR00110">
    <property type="entry name" value="ALPHAAMYLASE"/>
</dbReference>
<dbReference type="SUPFAM" id="SSF51445">
    <property type="entry name" value="(Trans)glycosidases"/>
    <property type="match status" value="1"/>
</dbReference>
<dbReference type="InterPro" id="IPR006046">
    <property type="entry name" value="Alpha_amylase"/>
</dbReference>
<name>A0A7C3KG48_9CYAN</name>